<dbReference type="PANTHER" id="PTHR45841:SF1">
    <property type="entry name" value="MRNA TURNOVER PROTEIN 4 HOMOLOG"/>
    <property type="match status" value="1"/>
</dbReference>
<feature type="domain" description="Large ribosomal subunit protein uL10-like insertion" evidence="2">
    <location>
        <begin position="2"/>
        <end position="79"/>
    </location>
</feature>
<accession>D5KY39</accession>
<dbReference type="FunFam" id="3.90.105.20:FF:000003">
    <property type="entry name" value="Ribosome assembly factor mrt4"/>
    <property type="match status" value="1"/>
</dbReference>
<dbReference type="EMBL" id="GU723639">
    <property type="protein sequence ID" value="ADE10084.1"/>
    <property type="molecule type" value="mRNA"/>
</dbReference>
<sequence>MGAKASTSITLPEGPILTPYTEPASGDPFPHSMEPQLRQLGLATALVKGVPALNHPHALCRDGEKLSSEQCRILKLLGVQMAEFRIHLGSRWSKDGGFVAGDDVSAGSDDDADMDED</sequence>
<keyword evidence="3" id="KW-0689">Ribosomal protein</keyword>
<dbReference type="Pfam" id="PF17777">
    <property type="entry name" value="RL10P_insert"/>
    <property type="match status" value="1"/>
</dbReference>
<feature type="region of interest" description="Disordered" evidence="1">
    <location>
        <begin position="93"/>
        <end position="117"/>
    </location>
</feature>
<reference evidence="3" key="1">
    <citation type="submission" date="2010-02" db="EMBL/GenBank/DDBJ databases">
        <authorList>
            <person name="Xie B."/>
            <person name="Huang X."/>
            <person name="Deng Y."/>
        </authorList>
    </citation>
    <scope>NUCLEOTIDE SEQUENCE</scope>
</reference>
<organism evidence="3">
    <name type="scientific">Tremella fuciformis</name>
    <dbReference type="NCBI Taxonomy" id="64657"/>
    <lineage>
        <taxon>Eukaryota</taxon>
        <taxon>Fungi</taxon>
        <taxon>Dikarya</taxon>
        <taxon>Basidiomycota</taxon>
        <taxon>Agaricomycotina</taxon>
        <taxon>Tremellomycetes</taxon>
        <taxon>Tremellales</taxon>
        <taxon>Tremellaceae</taxon>
        <taxon>Tremella</taxon>
    </lineage>
</organism>
<dbReference type="GO" id="GO:0005840">
    <property type="term" value="C:ribosome"/>
    <property type="evidence" value="ECO:0007669"/>
    <property type="project" value="UniProtKB-KW"/>
</dbReference>
<proteinExistence type="evidence at transcript level"/>
<name>D5KY39_9TREE</name>
<dbReference type="GO" id="GO:0005730">
    <property type="term" value="C:nucleolus"/>
    <property type="evidence" value="ECO:0007669"/>
    <property type="project" value="TreeGrafter"/>
</dbReference>
<dbReference type="GO" id="GO:0042273">
    <property type="term" value="P:ribosomal large subunit biogenesis"/>
    <property type="evidence" value="ECO:0007669"/>
    <property type="project" value="TreeGrafter"/>
</dbReference>
<evidence type="ECO:0000256" key="1">
    <source>
        <dbReference type="SAM" id="MobiDB-lite"/>
    </source>
</evidence>
<dbReference type="InterPro" id="IPR040637">
    <property type="entry name" value="Ribosomal_uL10-like_insert"/>
</dbReference>
<dbReference type="Gene3D" id="3.90.105.20">
    <property type="match status" value="1"/>
</dbReference>
<dbReference type="AlphaFoldDB" id="D5KY39"/>
<evidence type="ECO:0000313" key="3">
    <source>
        <dbReference type="EMBL" id="ADE10084.1"/>
    </source>
</evidence>
<dbReference type="InterPro" id="IPR043164">
    <property type="entry name" value="Ribosomal_uL10-like_insert_sf"/>
</dbReference>
<dbReference type="GO" id="GO:0030687">
    <property type="term" value="C:preribosome, large subunit precursor"/>
    <property type="evidence" value="ECO:0007669"/>
    <property type="project" value="TreeGrafter"/>
</dbReference>
<dbReference type="GO" id="GO:0003723">
    <property type="term" value="F:RNA binding"/>
    <property type="evidence" value="ECO:0007669"/>
    <property type="project" value="TreeGrafter"/>
</dbReference>
<feature type="region of interest" description="Disordered" evidence="1">
    <location>
        <begin position="1"/>
        <end position="32"/>
    </location>
</feature>
<dbReference type="GO" id="GO:0000956">
    <property type="term" value="P:nuclear-transcribed mRNA catabolic process"/>
    <property type="evidence" value="ECO:0007669"/>
    <property type="project" value="TreeGrafter"/>
</dbReference>
<feature type="compositionally biased region" description="Acidic residues" evidence="1">
    <location>
        <begin position="108"/>
        <end position="117"/>
    </location>
</feature>
<protein>
    <submittedName>
        <fullName evidence="3">Ribosomal protein L10 P0</fullName>
    </submittedName>
</protein>
<keyword evidence="3" id="KW-0687">Ribonucleoprotein</keyword>
<feature type="compositionally biased region" description="Polar residues" evidence="1">
    <location>
        <begin position="1"/>
        <end position="10"/>
    </location>
</feature>
<dbReference type="InterPro" id="IPR051742">
    <property type="entry name" value="Ribosome_Assembly_uL10"/>
</dbReference>
<dbReference type="GO" id="GO:0006364">
    <property type="term" value="P:rRNA processing"/>
    <property type="evidence" value="ECO:0007669"/>
    <property type="project" value="TreeGrafter"/>
</dbReference>
<evidence type="ECO:0000259" key="2">
    <source>
        <dbReference type="Pfam" id="PF17777"/>
    </source>
</evidence>
<dbReference type="PANTHER" id="PTHR45841">
    <property type="entry name" value="MRNA TURNOVER PROTEIN 4 MRTO4"/>
    <property type="match status" value="1"/>
</dbReference>